<proteinExistence type="predicted"/>
<dbReference type="EMBL" id="JACXIZ010000013">
    <property type="protein sequence ID" value="MBD2845084.1"/>
    <property type="molecule type" value="Genomic_DNA"/>
</dbReference>
<evidence type="ECO:0000256" key="1">
    <source>
        <dbReference type="SAM" id="MobiDB-lite"/>
    </source>
</evidence>
<comment type="caution">
    <text evidence="2">The sequence shown here is derived from an EMBL/GenBank/DDBJ whole genome shotgun (WGS) entry which is preliminary data.</text>
</comment>
<sequence length="86" mass="9025">MEAKGAKVAGGKGGGGCNGQGQPGSKSSKEPTAKNQPRAGKNQQQQWQQKAKIKPVQTACTGLIFVENGLERHRMHQMPPGASDEA</sequence>
<reference evidence="2" key="1">
    <citation type="submission" date="2020-09" db="EMBL/GenBank/DDBJ databases">
        <title>A novel bacterium of genus Paenibacillus, isolated from South China Sea.</title>
        <authorList>
            <person name="Huang H."/>
            <person name="Mo K."/>
            <person name="Hu Y."/>
        </authorList>
    </citation>
    <scope>NUCLEOTIDE SEQUENCE</scope>
    <source>
        <strain evidence="2">IB182496</strain>
    </source>
</reference>
<dbReference type="RefSeq" id="WP_190916323.1">
    <property type="nucleotide sequence ID" value="NZ_JACXIZ010000013.1"/>
</dbReference>
<dbReference type="AlphaFoldDB" id="A0A927GR03"/>
<feature type="region of interest" description="Disordered" evidence="1">
    <location>
        <begin position="1"/>
        <end position="55"/>
    </location>
</feature>
<evidence type="ECO:0000313" key="2">
    <source>
        <dbReference type="EMBL" id="MBD2845084.1"/>
    </source>
</evidence>
<accession>A0A927GR03</accession>
<feature type="compositionally biased region" description="Gly residues" evidence="1">
    <location>
        <begin position="8"/>
        <end position="22"/>
    </location>
</feature>
<keyword evidence="3" id="KW-1185">Reference proteome</keyword>
<evidence type="ECO:0000313" key="3">
    <source>
        <dbReference type="Proteomes" id="UP000621560"/>
    </source>
</evidence>
<organism evidence="2 3">
    <name type="scientific">Paenibacillus sabuli</name>
    <dbReference type="NCBI Taxonomy" id="2772509"/>
    <lineage>
        <taxon>Bacteria</taxon>
        <taxon>Bacillati</taxon>
        <taxon>Bacillota</taxon>
        <taxon>Bacilli</taxon>
        <taxon>Bacillales</taxon>
        <taxon>Paenibacillaceae</taxon>
        <taxon>Paenibacillus</taxon>
    </lineage>
</organism>
<name>A0A927GR03_9BACL</name>
<dbReference type="Proteomes" id="UP000621560">
    <property type="component" value="Unassembled WGS sequence"/>
</dbReference>
<protein>
    <submittedName>
        <fullName evidence="2">Uncharacterized protein</fullName>
    </submittedName>
</protein>
<gene>
    <name evidence="2" type="ORF">IDH44_07765</name>
</gene>